<dbReference type="Gene3D" id="3.40.50.720">
    <property type="entry name" value="NAD(P)-binding Rossmann-like Domain"/>
    <property type="match status" value="1"/>
</dbReference>
<gene>
    <name evidence="4" type="primary">iolG_4</name>
    <name evidence="4" type="ORF">ETAA8_05540</name>
</gene>
<evidence type="ECO:0000259" key="3">
    <source>
        <dbReference type="Pfam" id="PF01408"/>
    </source>
</evidence>
<dbReference type="PANTHER" id="PTHR43708:SF5">
    <property type="entry name" value="CONSERVED EXPRESSED OXIDOREDUCTASE (EUROFUNG)-RELATED"/>
    <property type="match status" value="1"/>
</dbReference>
<keyword evidence="5" id="KW-1185">Reference proteome</keyword>
<organism evidence="4 5">
    <name type="scientific">Anatilimnocola aggregata</name>
    <dbReference type="NCBI Taxonomy" id="2528021"/>
    <lineage>
        <taxon>Bacteria</taxon>
        <taxon>Pseudomonadati</taxon>
        <taxon>Planctomycetota</taxon>
        <taxon>Planctomycetia</taxon>
        <taxon>Pirellulales</taxon>
        <taxon>Pirellulaceae</taxon>
        <taxon>Anatilimnocola</taxon>
    </lineage>
</organism>
<dbReference type="InterPro" id="IPR000683">
    <property type="entry name" value="Gfo/Idh/MocA-like_OxRdtase_N"/>
</dbReference>
<feature type="domain" description="Gfo/Idh/MocA-like oxidoreductase N-terminal" evidence="3">
    <location>
        <begin position="3"/>
        <end position="122"/>
    </location>
</feature>
<dbReference type="RefSeq" id="WP_145084497.1">
    <property type="nucleotide sequence ID" value="NZ_CP036274.1"/>
</dbReference>
<evidence type="ECO:0000313" key="4">
    <source>
        <dbReference type="EMBL" id="QDU25486.1"/>
    </source>
</evidence>
<sequence length="345" mass="38316">MKLRAGIVGLGDAWESRHRHALRALSDRFEIKAICCEVAHLAEQAAKDFRAEEMDGFRALCARSDIDVVLILSPQWYGPLPIIAACDYGKSVYCGAALDIDTPAEAAMLKKRVEEAGIAFMAEFPRRLAPATIRMKELIATRLGKPRLLFCHRRSSVEPAGHGRRPTRNCPTMQREMIEQVDWCRYVAGLEPTSVMGIRHSLTGQPDGDDYQMMSLDFSPPGEIGVGPVAQISCGRYMPSSWPEAVSFRPPAALQVCCERGMAFIDLPSSLTWFDEAGRHLESLDSERPVGEHLLMQFYRGVTSLVRKVNDLEDAYRALSVVIAARESYYTGKRVAVNPPTSESP</sequence>
<dbReference type="OrthoDB" id="241454at2"/>
<dbReference type="Proteomes" id="UP000315017">
    <property type="component" value="Chromosome"/>
</dbReference>
<dbReference type="KEGG" id="aagg:ETAA8_05540"/>
<proteinExistence type="inferred from homology"/>
<dbReference type="AlphaFoldDB" id="A0A517Y5K9"/>
<dbReference type="EC" id="1.1.1.18" evidence="4"/>
<reference evidence="4 5" key="1">
    <citation type="submission" date="2019-02" db="EMBL/GenBank/DDBJ databases">
        <title>Deep-cultivation of Planctomycetes and their phenomic and genomic characterization uncovers novel biology.</title>
        <authorList>
            <person name="Wiegand S."/>
            <person name="Jogler M."/>
            <person name="Boedeker C."/>
            <person name="Pinto D."/>
            <person name="Vollmers J."/>
            <person name="Rivas-Marin E."/>
            <person name="Kohn T."/>
            <person name="Peeters S.H."/>
            <person name="Heuer A."/>
            <person name="Rast P."/>
            <person name="Oberbeckmann S."/>
            <person name="Bunk B."/>
            <person name="Jeske O."/>
            <person name="Meyerdierks A."/>
            <person name="Storesund J.E."/>
            <person name="Kallscheuer N."/>
            <person name="Luecker S."/>
            <person name="Lage O.M."/>
            <person name="Pohl T."/>
            <person name="Merkel B.J."/>
            <person name="Hornburger P."/>
            <person name="Mueller R.-W."/>
            <person name="Bruemmer F."/>
            <person name="Labrenz M."/>
            <person name="Spormann A.M."/>
            <person name="Op den Camp H."/>
            <person name="Overmann J."/>
            <person name="Amann R."/>
            <person name="Jetten M.S.M."/>
            <person name="Mascher T."/>
            <person name="Medema M.H."/>
            <person name="Devos D.P."/>
            <person name="Kaster A.-K."/>
            <person name="Ovreas L."/>
            <person name="Rohde M."/>
            <person name="Galperin M.Y."/>
            <person name="Jogler C."/>
        </authorList>
    </citation>
    <scope>NUCLEOTIDE SEQUENCE [LARGE SCALE GENOMIC DNA]</scope>
    <source>
        <strain evidence="4 5">ETA_A8</strain>
    </source>
</reference>
<dbReference type="SUPFAM" id="SSF51735">
    <property type="entry name" value="NAD(P)-binding Rossmann-fold domains"/>
    <property type="match status" value="1"/>
</dbReference>
<name>A0A517Y5K9_9BACT</name>
<dbReference type="PANTHER" id="PTHR43708">
    <property type="entry name" value="CONSERVED EXPRESSED OXIDOREDUCTASE (EUROFUNG)"/>
    <property type="match status" value="1"/>
</dbReference>
<dbReference type="GO" id="GO:0000166">
    <property type="term" value="F:nucleotide binding"/>
    <property type="evidence" value="ECO:0007669"/>
    <property type="project" value="InterPro"/>
</dbReference>
<dbReference type="SUPFAM" id="SSF55347">
    <property type="entry name" value="Glyceraldehyde-3-phosphate dehydrogenase-like, C-terminal domain"/>
    <property type="match status" value="1"/>
</dbReference>
<comment type="similarity">
    <text evidence="1">Belongs to the Gfo/Idh/MocA family.</text>
</comment>
<accession>A0A517Y5K9</accession>
<dbReference type="GO" id="GO:0050112">
    <property type="term" value="F:inositol 2-dehydrogenase (NAD+) activity"/>
    <property type="evidence" value="ECO:0007669"/>
    <property type="project" value="UniProtKB-EC"/>
</dbReference>
<dbReference type="Gene3D" id="3.30.360.10">
    <property type="entry name" value="Dihydrodipicolinate Reductase, domain 2"/>
    <property type="match status" value="1"/>
</dbReference>
<evidence type="ECO:0000313" key="5">
    <source>
        <dbReference type="Proteomes" id="UP000315017"/>
    </source>
</evidence>
<dbReference type="EMBL" id="CP036274">
    <property type="protein sequence ID" value="QDU25486.1"/>
    <property type="molecule type" value="Genomic_DNA"/>
</dbReference>
<protein>
    <submittedName>
        <fullName evidence="4">Inositol 2-dehydrogenase/D-chiro-inositol 3-dehydrogenase</fullName>
        <ecNumber evidence="4">1.1.1.18</ecNumber>
    </submittedName>
</protein>
<dbReference type="Pfam" id="PF01408">
    <property type="entry name" value="GFO_IDH_MocA"/>
    <property type="match status" value="1"/>
</dbReference>
<keyword evidence="2 4" id="KW-0560">Oxidoreductase</keyword>
<dbReference type="InterPro" id="IPR051317">
    <property type="entry name" value="Gfo/Idh/MocA_oxidoreduct"/>
</dbReference>
<evidence type="ECO:0000256" key="2">
    <source>
        <dbReference type="ARBA" id="ARBA00023002"/>
    </source>
</evidence>
<dbReference type="InterPro" id="IPR036291">
    <property type="entry name" value="NAD(P)-bd_dom_sf"/>
</dbReference>
<evidence type="ECO:0000256" key="1">
    <source>
        <dbReference type="ARBA" id="ARBA00010928"/>
    </source>
</evidence>